<comment type="caution">
    <text evidence="4">The sequence shown here is derived from an EMBL/GenBank/DDBJ whole genome shotgun (WGS) entry which is preliminary data.</text>
</comment>
<dbReference type="SMART" id="SM00220">
    <property type="entry name" value="S_TKc"/>
    <property type="match status" value="1"/>
</dbReference>
<dbReference type="SUPFAM" id="SSF56112">
    <property type="entry name" value="Protein kinase-like (PK-like)"/>
    <property type="match status" value="1"/>
</dbReference>
<dbReference type="PANTHER" id="PTHR24346">
    <property type="entry name" value="MAP/MICROTUBULE AFFINITY-REGULATING KINASE"/>
    <property type="match status" value="1"/>
</dbReference>
<dbReference type="InterPro" id="IPR000719">
    <property type="entry name" value="Prot_kinase_dom"/>
</dbReference>
<dbReference type="Pfam" id="PF00069">
    <property type="entry name" value="Pkinase"/>
    <property type="match status" value="1"/>
</dbReference>
<dbReference type="InterPro" id="IPR027417">
    <property type="entry name" value="P-loop_NTPase"/>
</dbReference>
<evidence type="ECO:0000313" key="5">
    <source>
        <dbReference type="Proteomes" id="UP000604730"/>
    </source>
</evidence>
<evidence type="ECO:0000256" key="1">
    <source>
        <dbReference type="ARBA" id="ARBA00022741"/>
    </source>
</evidence>
<dbReference type="InterPro" id="IPR011009">
    <property type="entry name" value="Kinase-like_dom_sf"/>
</dbReference>
<reference evidence="4 5" key="1">
    <citation type="submission" date="2021-01" db="EMBL/GenBank/DDBJ databases">
        <title>Isolation and description of Catonella massiliensis sp. nov., a novel Catonella species, isolated from a stable periodontitis subject.</title>
        <authorList>
            <person name="Antezack A."/>
            <person name="Boxberger M."/>
            <person name="La Scola B."/>
            <person name="Monnet-Corti V."/>
        </authorList>
    </citation>
    <scope>NUCLEOTIDE SEQUENCE [LARGE SCALE GENOMIC DNA]</scope>
    <source>
        <strain evidence="4 5">Marseille-Q4567</strain>
    </source>
</reference>
<dbReference type="EMBL" id="JAEPRJ010000001">
    <property type="protein sequence ID" value="MBK5896547.1"/>
    <property type="molecule type" value="Genomic_DNA"/>
</dbReference>
<proteinExistence type="predicted"/>
<name>A0ABS1IXC8_9FIRM</name>
<gene>
    <name evidence="4" type="ORF">JJN12_01935</name>
</gene>
<keyword evidence="4" id="KW-0418">Kinase</keyword>
<dbReference type="SUPFAM" id="SSF52540">
    <property type="entry name" value="P-loop containing nucleoside triphosphate hydrolases"/>
    <property type="match status" value="1"/>
</dbReference>
<feature type="domain" description="Protein kinase" evidence="3">
    <location>
        <begin position="1"/>
        <end position="211"/>
    </location>
</feature>
<dbReference type="Proteomes" id="UP000604730">
    <property type="component" value="Unassembled WGS sequence"/>
</dbReference>
<evidence type="ECO:0000259" key="3">
    <source>
        <dbReference type="PROSITE" id="PS50011"/>
    </source>
</evidence>
<keyword evidence="2" id="KW-0067">ATP-binding</keyword>
<protein>
    <submittedName>
        <fullName evidence="4">Protein kinase</fullName>
    </submittedName>
</protein>
<evidence type="ECO:0000313" key="4">
    <source>
        <dbReference type="EMBL" id="MBK5896547.1"/>
    </source>
</evidence>
<keyword evidence="5" id="KW-1185">Reference proteome</keyword>
<dbReference type="GO" id="GO:0016301">
    <property type="term" value="F:kinase activity"/>
    <property type="evidence" value="ECO:0007669"/>
    <property type="project" value="UniProtKB-KW"/>
</dbReference>
<dbReference type="Gene3D" id="1.10.510.10">
    <property type="entry name" value="Transferase(Phosphotransferase) domain 1"/>
    <property type="match status" value="1"/>
</dbReference>
<dbReference type="PANTHER" id="PTHR24346:SF30">
    <property type="entry name" value="MATERNAL EMBRYONIC LEUCINE ZIPPER KINASE"/>
    <property type="match status" value="1"/>
</dbReference>
<dbReference type="PROSITE" id="PS50011">
    <property type="entry name" value="PROTEIN_KINASE_DOM"/>
    <property type="match status" value="1"/>
</dbReference>
<sequence length="401" mass="45075">MKLKEYRVIKKISKTNPFFNQLKTEAKFLSRYSSDFMPKLYDVEEDGENLYLVEEYVEGVGLASEEFLQNCLDEKELSYIVKGLLDFLQFINSLEESVLYIDWKPGNIILTKNGLKVVDFGSVIYTEGNDGFTPLATSGFAAPELIKGGVLGRATDIYGFGSLVRYLAEKNRQKNSLFKKSIRDKLLRLSSLCLKESPDERPDIKDVEKLVKKICKEAPLASQKNQQRGIIRDTASKMIAVCGAESGVGTTHIALLTAKELAAKGRKVAFLSLIRDEDGDETNLNCLTDLKNIRIFNSVAEEDVAYILKKGFDNIVIDFGRVDEFSLLFYSCDEKIIVIQNNLIKGSKSVAFLTSHREDIGEKDWLIIDNLSDEASLKETKKFLNGLKIKPGCKGIGRERI</sequence>
<keyword evidence="4" id="KW-0808">Transferase</keyword>
<dbReference type="Gene3D" id="3.40.50.300">
    <property type="entry name" value="P-loop containing nucleotide triphosphate hydrolases"/>
    <property type="match status" value="1"/>
</dbReference>
<keyword evidence="1" id="KW-0547">Nucleotide-binding</keyword>
<accession>A0ABS1IXC8</accession>
<evidence type="ECO:0000256" key="2">
    <source>
        <dbReference type="ARBA" id="ARBA00022840"/>
    </source>
</evidence>
<organism evidence="4 5">
    <name type="scientific">Catonella massiliensis</name>
    <dbReference type="NCBI Taxonomy" id="2799636"/>
    <lineage>
        <taxon>Bacteria</taxon>
        <taxon>Bacillati</taxon>
        <taxon>Bacillota</taxon>
        <taxon>Clostridia</taxon>
        <taxon>Lachnospirales</taxon>
        <taxon>Lachnospiraceae</taxon>
        <taxon>Catonella</taxon>
    </lineage>
</organism>